<reference evidence="2 3" key="1">
    <citation type="submission" date="2019-01" db="EMBL/GenBank/DDBJ databases">
        <title>Novel species of Nocardioides.</title>
        <authorList>
            <person name="Liu Q."/>
            <person name="Xin Y.-H."/>
        </authorList>
    </citation>
    <scope>NUCLEOTIDE SEQUENCE [LARGE SCALE GENOMIC DNA]</scope>
    <source>
        <strain evidence="2 3">CGMCC 4.6882</strain>
    </source>
</reference>
<accession>A0A4Q2S173</accession>
<proteinExistence type="predicted"/>
<evidence type="ECO:0000256" key="1">
    <source>
        <dbReference type="SAM" id="Phobius"/>
    </source>
</evidence>
<dbReference type="RefSeq" id="WP_129399403.1">
    <property type="nucleotide sequence ID" value="NZ_SDWT01000001.1"/>
</dbReference>
<comment type="caution">
    <text evidence="2">The sequence shown here is derived from an EMBL/GenBank/DDBJ whole genome shotgun (WGS) entry which is preliminary data.</text>
</comment>
<sequence>MSDVRRTLAVVREVLASEVALYRQLGRWITRRPDVPPGATPVPYSRLATPVIWLFVFGSTIEVVAFDLILSRWLTFLRIPFLVLGIWGVVWMLGLMASYRMRPHLLTDTALHVRHMARTEVVVPLEAIASVRVADRDEGGIRALRVVDDDLLVLVSGRTNVQLTLAAGTTLGTPLGELGPDAVGLWVDEPRAVAELLRRRAAERA</sequence>
<keyword evidence="1" id="KW-0812">Transmembrane</keyword>
<dbReference type="OrthoDB" id="4990523at2"/>
<dbReference type="EMBL" id="SDWT01000001">
    <property type="protein sequence ID" value="RYB94049.1"/>
    <property type="molecule type" value="Genomic_DNA"/>
</dbReference>
<keyword evidence="1" id="KW-1133">Transmembrane helix</keyword>
<keyword evidence="3" id="KW-1185">Reference proteome</keyword>
<organism evidence="2 3">
    <name type="scientific">Nocardioides oleivorans</name>
    <dbReference type="NCBI Taxonomy" id="273676"/>
    <lineage>
        <taxon>Bacteria</taxon>
        <taxon>Bacillati</taxon>
        <taxon>Actinomycetota</taxon>
        <taxon>Actinomycetes</taxon>
        <taxon>Propionibacteriales</taxon>
        <taxon>Nocardioidaceae</taxon>
        <taxon>Nocardioides</taxon>
    </lineage>
</organism>
<gene>
    <name evidence="2" type="ORF">EUA93_06595</name>
</gene>
<feature type="transmembrane region" description="Helical" evidence="1">
    <location>
        <begin position="51"/>
        <end position="70"/>
    </location>
</feature>
<keyword evidence="1" id="KW-0472">Membrane</keyword>
<evidence type="ECO:0008006" key="4">
    <source>
        <dbReference type="Google" id="ProtNLM"/>
    </source>
</evidence>
<name>A0A4Q2S173_9ACTN</name>
<feature type="transmembrane region" description="Helical" evidence="1">
    <location>
        <begin position="76"/>
        <end position="97"/>
    </location>
</feature>
<protein>
    <recommendedName>
        <fullName evidence="4">DUF304 domain-containing protein</fullName>
    </recommendedName>
</protein>
<dbReference type="AlphaFoldDB" id="A0A4Q2S173"/>
<dbReference type="Proteomes" id="UP000294071">
    <property type="component" value="Unassembled WGS sequence"/>
</dbReference>
<evidence type="ECO:0000313" key="3">
    <source>
        <dbReference type="Proteomes" id="UP000294071"/>
    </source>
</evidence>
<evidence type="ECO:0000313" key="2">
    <source>
        <dbReference type="EMBL" id="RYB94049.1"/>
    </source>
</evidence>